<keyword evidence="5" id="KW-1185">Reference proteome</keyword>
<gene>
    <name evidence="4" type="ORF">N7U62_11780</name>
</gene>
<dbReference type="InterPro" id="IPR017850">
    <property type="entry name" value="Alkaline_phosphatase_core_sf"/>
</dbReference>
<dbReference type="Gene3D" id="3.40.720.10">
    <property type="entry name" value="Alkaline Phosphatase, subunit A"/>
    <property type="match status" value="1"/>
</dbReference>
<reference evidence="4 5" key="1">
    <citation type="submission" date="2022-10" db="EMBL/GenBank/DDBJ databases">
        <title>Comparative genomics and taxonomic characterization of three novel marine species of genus Reichenbachiella exhibiting antioxidant and polysaccharide degradation activities.</title>
        <authorList>
            <person name="Muhammad N."/>
            <person name="Lee Y.-J."/>
            <person name="Ko J."/>
            <person name="Kim S.-G."/>
        </authorList>
    </citation>
    <scope>NUCLEOTIDE SEQUENCE [LARGE SCALE GENOMIC DNA]</scope>
    <source>
        <strain evidence="4 5">ABR2-5</strain>
    </source>
</reference>
<sequence>MMIKARMFYWTYSLLMVFVLLLVGCKQEASRPNIVYILADDLGYGDLSCYGQQKFKTPNIDRLAKQGMLFTQHYAGSTVCSPSRSALLTGQTTGHTPVRGNIRVEPVGNWPLEAEAYTLAEMLQKSEYVTGAFGKWGLGYLDTEGDPNLQGFDEFYGFYSQTLAHHYFPDQLWHNDEKIVLTGNRNGQEEQYAPDLIHREALKFLEDNAESPFFLYYASALPHAEMKVPEEELNQYAGQFDPETAYDGVDYGEERFRMGP</sequence>
<evidence type="ECO:0000259" key="3">
    <source>
        <dbReference type="Pfam" id="PF00884"/>
    </source>
</evidence>
<dbReference type="PROSITE" id="PS51257">
    <property type="entry name" value="PROKAR_LIPOPROTEIN"/>
    <property type="match status" value="1"/>
</dbReference>
<dbReference type="InterPro" id="IPR000917">
    <property type="entry name" value="Sulfatase_N"/>
</dbReference>
<comment type="similarity">
    <text evidence="1">Belongs to the sulfatase family.</text>
</comment>
<accession>A0ABT3CUJ5</accession>
<evidence type="ECO:0000256" key="1">
    <source>
        <dbReference type="ARBA" id="ARBA00008779"/>
    </source>
</evidence>
<protein>
    <submittedName>
        <fullName evidence="4">Sulfatase-like hydrolase/transferase</fullName>
    </submittedName>
</protein>
<dbReference type="PANTHER" id="PTHR42693">
    <property type="entry name" value="ARYLSULFATASE FAMILY MEMBER"/>
    <property type="match status" value="1"/>
</dbReference>
<dbReference type="PANTHER" id="PTHR42693:SF53">
    <property type="entry name" value="ENDO-4-O-SULFATASE"/>
    <property type="match status" value="1"/>
</dbReference>
<organism evidence="4 5">
    <name type="scientific">Reichenbachiella ulvae</name>
    <dbReference type="NCBI Taxonomy" id="2980104"/>
    <lineage>
        <taxon>Bacteria</taxon>
        <taxon>Pseudomonadati</taxon>
        <taxon>Bacteroidota</taxon>
        <taxon>Cytophagia</taxon>
        <taxon>Cytophagales</taxon>
        <taxon>Reichenbachiellaceae</taxon>
        <taxon>Reichenbachiella</taxon>
    </lineage>
</organism>
<keyword evidence="2" id="KW-0378">Hydrolase</keyword>
<name>A0ABT3CUJ5_9BACT</name>
<evidence type="ECO:0000256" key="2">
    <source>
        <dbReference type="ARBA" id="ARBA00022801"/>
    </source>
</evidence>
<dbReference type="Pfam" id="PF00884">
    <property type="entry name" value="Sulfatase"/>
    <property type="match status" value="1"/>
</dbReference>
<proteinExistence type="inferred from homology"/>
<dbReference type="EMBL" id="JAOYOD010000001">
    <property type="protein sequence ID" value="MCV9387348.1"/>
    <property type="molecule type" value="Genomic_DNA"/>
</dbReference>
<evidence type="ECO:0000313" key="4">
    <source>
        <dbReference type="EMBL" id="MCV9387348.1"/>
    </source>
</evidence>
<dbReference type="Proteomes" id="UP001300692">
    <property type="component" value="Unassembled WGS sequence"/>
</dbReference>
<evidence type="ECO:0000313" key="5">
    <source>
        <dbReference type="Proteomes" id="UP001300692"/>
    </source>
</evidence>
<dbReference type="SUPFAM" id="SSF53649">
    <property type="entry name" value="Alkaline phosphatase-like"/>
    <property type="match status" value="1"/>
</dbReference>
<dbReference type="InterPro" id="IPR050738">
    <property type="entry name" value="Sulfatase"/>
</dbReference>
<comment type="caution">
    <text evidence="4">The sequence shown here is derived from an EMBL/GenBank/DDBJ whole genome shotgun (WGS) entry which is preliminary data.</text>
</comment>
<feature type="domain" description="Sulfatase N-terminal" evidence="3">
    <location>
        <begin position="32"/>
        <end position="242"/>
    </location>
</feature>
<dbReference type="RefSeq" id="WP_264138173.1">
    <property type="nucleotide sequence ID" value="NZ_JAOYOD010000001.1"/>
</dbReference>